<dbReference type="EMBL" id="CP058606">
    <property type="protein sequence ID" value="QLG71906.1"/>
    <property type="molecule type" value="Genomic_DNA"/>
</dbReference>
<feature type="compositionally biased region" description="Basic and acidic residues" evidence="3">
    <location>
        <begin position="1"/>
        <end position="11"/>
    </location>
</feature>
<feature type="compositionally biased region" description="Basic and acidic residues" evidence="3">
    <location>
        <begin position="547"/>
        <end position="560"/>
    </location>
</feature>
<evidence type="ECO:0000256" key="2">
    <source>
        <dbReference type="PROSITE-ProRule" id="PRU00192"/>
    </source>
</evidence>
<feature type="region of interest" description="Disordered" evidence="3">
    <location>
        <begin position="722"/>
        <end position="745"/>
    </location>
</feature>
<evidence type="ECO:0000313" key="6">
    <source>
        <dbReference type="Proteomes" id="UP000509704"/>
    </source>
</evidence>
<gene>
    <name evidence="5" type="ORF">HG535_0C02580</name>
</gene>
<feature type="compositionally biased region" description="Basic and acidic residues" evidence="3">
    <location>
        <begin position="112"/>
        <end position="150"/>
    </location>
</feature>
<keyword evidence="1 2" id="KW-0728">SH3 domain</keyword>
<feature type="compositionally biased region" description="Basic and acidic residues" evidence="3">
    <location>
        <begin position="160"/>
        <end position="177"/>
    </location>
</feature>
<dbReference type="PANTHER" id="PTHR47775:SF1">
    <property type="entry name" value="BUD SITE SELECTION PROTEIN 14"/>
    <property type="match status" value="1"/>
</dbReference>
<feature type="region of interest" description="Disordered" evidence="3">
    <location>
        <begin position="544"/>
        <end position="570"/>
    </location>
</feature>
<keyword evidence="6" id="KW-1185">Reference proteome</keyword>
<dbReference type="InterPro" id="IPR001452">
    <property type="entry name" value="SH3_domain"/>
</dbReference>
<dbReference type="PANTHER" id="PTHR47775">
    <property type="entry name" value="BUD SITE SELECTION PROTEIN 14"/>
    <property type="match status" value="1"/>
</dbReference>
<feature type="compositionally biased region" description="Polar residues" evidence="3">
    <location>
        <begin position="89"/>
        <end position="108"/>
    </location>
</feature>
<feature type="compositionally biased region" description="Polar residues" evidence="3">
    <location>
        <begin position="676"/>
        <end position="689"/>
    </location>
</feature>
<evidence type="ECO:0000256" key="1">
    <source>
        <dbReference type="ARBA" id="ARBA00022443"/>
    </source>
</evidence>
<feature type="compositionally biased region" description="Low complexity" evidence="3">
    <location>
        <begin position="723"/>
        <end position="734"/>
    </location>
</feature>
<feature type="compositionally biased region" description="Acidic residues" evidence="3">
    <location>
        <begin position="290"/>
        <end position="304"/>
    </location>
</feature>
<feature type="region of interest" description="Disordered" evidence="3">
    <location>
        <begin position="1"/>
        <end position="30"/>
    </location>
</feature>
<dbReference type="AlphaFoldDB" id="A0A7H9B090"/>
<dbReference type="RefSeq" id="XP_037143634.1">
    <property type="nucleotide sequence ID" value="XM_037287739.1"/>
</dbReference>
<protein>
    <recommendedName>
        <fullName evidence="4">SH3 domain-containing protein</fullName>
    </recommendedName>
</protein>
<dbReference type="GO" id="GO:0030950">
    <property type="term" value="P:establishment or maintenance of actin cytoskeleton polarity"/>
    <property type="evidence" value="ECO:0007669"/>
    <property type="project" value="TreeGrafter"/>
</dbReference>
<dbReference type="Pfam" id="PF00018">
    <property type="entry name" value="SH3_1"/>
    <property type="match status" value="1"/>
</dbReference>
<reference evidence="5 6" key="1">
    <citation type="submission" date="2020-07" db="EMBL/GenBank/DDBJ databases">
        <title>The yeast mating-type switching endonuclease HO is a domesticated member of an unorthodox homing genetic element family.</title>
        <authorList>
            <person name="Coughlan A.Y."/>
            <person name="Lombardi L."/>
            <person name="Braun-Galleani S."/>
            <person name="Martos A.R."/>
            <person name="Galeote V."/>
            <person name="Bigey F."/>
            <person name="Dequin S."/>
            <person name="Byrne K.P."/>
            <person name="Wolfe K.H."/>
        </authorList>
    </citation>
    <scope>NUCLEOTIDE SEQUENCE [LARGE SCALE GENOMIC DNA]</scope>
    <source>
        <strain evidence="5 6">NRRL Y-6702</strain>
    </source>
</reference>
<dbReference type="GO" id="GO:0008104">
    <property type="term" value="P:intracellular protein localization"/>
    <property type="evidence" value="ECO:0007669"/>
    <property type="project" value="TreeGrafter"/>
</dbReference>
<sequence length="780" mass="86796">MVTEESSEHKLPTVSMAATSFGSPEGIPNTYLSLDNVERDLLSDPSLVDNYADILKIRPLAHGANSSRGDTDNESESASGSVVVMPKSASLSPLKQRSSLVSNTSSRYSIGADRECVSKDEDGVESTKVRDYLEGVESENKAQELAEQGKENSQGASELAVHEDQSKLGSYIDRDGDSDTNLHNNAQDEDNDDDNEHKHEQNDRLDIDSNELDHGDLKKTLSVDGTGFSQSSQSSQDYGYSDSDFEDNMEKRLQNLSASPSSLERSESKKSAHDGESDDGFDGFDLASSFEEEEGDNGIEEYEQKDEKQGNEEVFKQESDDNDRDEDEENEIYGYGPQYPPKELDPEKLYALHPFFGPDPSHCQLEQDESCLLLNDQDSYWWLVKRYSDNKIGFAPAELLETFPERLARLNCWKNENMSSQSFSSQRAGSDSLQSNEHPKTTEIKEHIEEHLNEKIEGDRSRVLKEYIKGNKSVSFNDVVGYANRYIGNEIEDDEVVDPKPRDEFTEVDMSFNGQQEDDDASEVVSDVCFDVASMPLLDIKKVRRPQNKEGVPKENKYEGQTDTDDSVSYDKVEDAEEDALRKIFEAPVVPFVKNSSRTGANMANSYSDYSISTIGEFSPSSSEWTNDSPQLTNDKFQDDSAVIPPSRAIQDFSKFVGTDSDKNDTSNKISKETLDQASDGTISATRKNGSAKAAHNNKSSISVLSSSSSSEEFLMDSERVASSTSVNSTSSVSRQISNPKRSTEISGEACHPYVQQLYNPLLLKMDDLMRQLDEIVNKS</sequence>
<feature type="domain" description="SH3" evidence="4">
    <location>
        <begin position="344"/>
        <end position="405"/>
    </location>
</feature>
<organism evidence="5 6">
    <name type="scientific">Zygotorulaspora mrakii</name>
    <name type="common">Zygosaccharomyces mrakii</name>
    <dbReference type="NCBI Taxonomy" id="42260"/>
    <lineage>
        <taxon>Eukaryota</taxon>
        <taxon>Fungi</taxon>
        <taxon>Dikarya</taxon>
        <taxon>Ascomycota</taxon>
        <taxon>Saccharomycotina</taxon>
        <taxon>Saccharomycetes</taxon>
        <taxon>Saccharomycetales</taxon>
        <taxon>Saccharomycetaceae</taxon>
        <taxon>Zygotorulaspora</taxon>
    </lineage>
</organism>
<feature type="compositionally biased region" description="Basic and acidic residues" evidence="3">
    <location>
        <begin position="660"/>
        <end position="675"/>
    </location>
</feature>
<dbReference type="GO" id="GO:0051286">
    <property type="term" value="C:cell tip"/>
    <property type="evidence" value="ECO:0007669"/>
    <property type="project" value="TreeGrafter"/>
</dbReference>
<dbReference type="KEGG" id="zmk:HG535_0C02580"/>
<feature type="compositionally biased region" description="Basic and acidic residues" evidence="3">
    <location>
        <begin position="195"/>
        <end position="221"/>
    </location>
</feature>
<dbReference type="GO" id="GO:0015630">
    <property type="term" value="C:microtubule cytoskeleton"/>
    <property type="evidence" value="ECO:0007669"/>
    <property type="project" value="TreeGrafter"/>
</dbReference>
<dbReference type="GeneID" id="59235603"/>
<feature type="region of interest" description="Disordered" evidence="3">
    <location>
        <begin position="59"/>
        <end position="344"/>
    </location>
</feature>
<proteinExistence type="predicted"/>
<feature type="region of interest" description="Disordered" evidence="3">
    <location>
        <begin position="618"/>
        <end position="639"/>
    </location>
</feature>
<feature type="compositionally biased region" description="Basic and acidic residues" evidence="3">
    <location>
        <begin position="305"/>
        <end position="319"/>
    </location>
</feature>
<dbReference type="PROSITE" id="PS50002">
    <property type="entry name" value="SH3"/>
    <property type="match status" value="1"/>
</dbReference>
<feature type="compositionally biased region" description="Polar residues" evidence="3">
    <location>
        <begin position="618"/>
        <end position="635"/>
    </location>
</feature>
<evidence type="ECO:0000256" key="3">
    <source>
        <dbReference type="SAM" id="MobiDB-lite"/>
    </source>
</evidence>
<dbReference type="SUPFAM" id="SSF50044">
    <property type="entry name" value="SH3-domain"/>
    <property type="match status" value="1"/>
</dbReference>
<dbReference type="Proteomes" id="UP000509704">
    <property type="component" value="Chromosome 3"/>
</dbReference>
<dbReference type="InterPro" id="IPR036028">
    <property type="entry name" value="SH3-like_dom_sf"/>
</dbReference>
<accession>A0A7H9B090</accession>
<dbReference type="InterPro" id="IPR053039">
    <property type="entry name" value="Polarity_Bud-Selection_Reg"/>
</dbReference>
<feature type="compositionally biased region" description="Low complexity" evidence="3">
    <location>
        <begin position="227"/>
        <end position="242"/>
    </location>
</feature>
<dbReference type="OrthoDB" id="196165at2759"/>
<name>A0A7H9B090_ZYGMR</name>
<evidence type="ECO:0000259" key="4">
    <source>
        <dbReference type="PROSITE" id="PS50002"/>
    </source>
</evidence>
<feature type="compositionally biased region" description="Basic and acidic residues" evidence="3">
    <location>
        <begin position="264"/>
        <end position="275"/>
    </location>
</feature>
<evidence type="ECO:0000313" key="5">
    <source>
        <dbReference type="EMBL" id="QLG71906.1"/>
    </source>
</evidence>
<dbReference type="SMART" id="SM00326">
    <property type="entry name" value="SH3"/>
    <property type="match status" value="1"/>
</dbReference>
<feature type="region of interest" description="Disordered" evidence="3">
    <location>
        <begin position="653"/>
        <end position="708"/>
    </location>
</feature>
<feature type="compositionally biased region" description="Acidic residues" evidence="3">
    <location>
        <begin position="320"/>
        <end position="331"/>
    </location>
</feature>